<comment type="caution">
    <text evidence="1">The sequence shown here is derived from an EMBL/GenBank/DDBJ whole genome shotgun (WGS) entry which is preliminary data.</text>
</comment>
<sequence>MYSTDVYQTEKCDCAGTPPKNLELILKDAGVVRCKKCGRIWTEKDRNLVDDLPCDLGPVVFPTDAEQHTRATMTLTMFDALIRRFREELEASDADAAIMEHLKKMGDTVTALADSIRKKHLSVRAKKAFDGFVDLAGSLYTLPENGYDRLKSWVALFCMADTMLCGVLARCPRYAKQRTWRDLYAVLPNLLKSNQN</sequence>
<gene>
    <name evidence="1" type="ORF">HF854_08520</name>
</gene>
<name>A0A848CGL4_9BACT</name>
<protein>
    <submittedName>
        <fullName evidence="1">Uncharacterized protein</fullName>
    </submittedName>
</protein>
<accession>A0A848CGL4</accession>
<organism evidence="1 2">
    <name type="scientific">Desulfovibrio piger</name>
    <dbReference type="NCBI Taxonomy" id="901"/>
    <lineage>
        <taxon>Bacteria</taxon>
        <taxon>Pseudomonadati</taxon>
        <taxon>Thermodesulfobacteriota</taxon>
        <taxon>Desulfovibrionia</taxon>
        <taxon>Desulfovibrionales</taxon>
        <taxon>Desulfovibrionaceae</taxon>
        <taxon>Desulfovibrio</taxon>
    </lineage>
</organism>
<evidence type="ECO:0000313" key="2">
    <source>
        <dbReference type="Proteomes" id="UP000522333"/>
    </source>
</evidence>
<dbReference type="Proteomes" id="UP000522333">
    <property type="component" value="Unassembled WGS sequence"/>
</dbReference>
<dbReference type="EMBL" id="JABAFY010000031">
    <property type="protein sequence ID" value="NME52566.1"/>
    <property type="molecule type" value="Genomic_DNA"/>
</dbReference>
<dbReference type="RefSeq" id="WP_168935904.1">
    <property type="nucleotide sequence ID" value="NZ_JABAFY010000031.1"/>
</dbReference>
<evidence type="ECO:0000313" key="1">
    <source>
        <dbReference type="EMBL" id="NME52566.1"/>
    </source>
</evidence>
<proteinExistence type="predicted"/>
<reference evidence="1 2" key="1">
    <citation type="submission" date="2020-04" db="EMBL/GenBank/DDBJ databases">
        <authorList>
            <person name="Hitch T.C.A."/>
            <person name="Wylensek D."/>
            <person name="Clavel T."/>
        </authorList>
    </citation>
    <scope>NUCLEOTIDE SEQUENCE [LARGE SCALE GENOMIC DNA]</scope>
    <source>
        <strain evidence="1 2">PG-251-APC-1</strain>
    </source>
</reference>
<dbReference type="AlphaFoldDB" id="A0A848CGL4"/>